<dbReference type="OrthoDB" id="567787at2759"/>
<protein>
    <recommendedName>
        <fullName evidence="3">Band 7 domain-containing protein</fullName>
    </recommendedName>
</protein>
<evidence type="ECO:0000313" key="1">
    <source>
        <dbReference type="EMBL" id="CCI49448.1"/>
    </source>
</evidence>
<dbReference type="EMBL" id="CAIX01000298">
    <property type="protein sequence ID" value="CCI49448.1"/>
    <property type="molecule type" value="Genomic_DNA"/>
</dbReference>
<dbReference type="InParanoid" id="A0A024GRE0"/>
<proteinExistence type="predicted"/>
<evidence type="ECO:0008006" key="3">
    <source>
        <dbReference type="Google" id="ProtNLM"/>
    </source>
</evidence>
<comment type="caution">
    <text evidence="1">The sequence shown here is derived from an EMBL/GenBank/DDBJ whole genome shotgun (WGS) entry which is preliminary data.</text>
</comment>
<dbReference type="AlphaFoldDB" id="A0A024GRE0"/>
<accession>A0A024GRE0</accession>
<gene>
    <name evidence="1" type="ORF">BN9_107640</name>
</gene>
<keyword evidence="2" id="KW-1185">Reference proteome</keyword>
<name>A0A024GRE0_9STRA</name>
<organism evidence="1 2">
    <name type="scientific">Albugo candida</name>
    <dbReference type="NCBI Taxonomy" id="65357"/>
    <lineage>
        <taxon>Eukaryota</taxon>
        <taxon>Sar</taxon>
        <taxon>Stramenopiles</taxon>
        <taxon>Oomycota</taxon>
        <taxon>Peronosporomycetes</taxon>
        <taxon>Albuginales</taxon>
        <taxon>Albuginaceae</taxon>
        <taxon>Albugo</taxon>
    </lineage>
</organism>
<reference evidence="1 2" key="1">
    <citation type="submission" date="2012-05" db="EMBL/GenBank/DDBJ databases">
        <title>Recombination and specialization in a pathogen metapopulation.</title>
        <authorList>
            <person name="Gardiner A."/>
            <person name="Kemen E."/>
            <person name="Schultz-Larsen T."/>
            <person name="MacLean D."/>
            <person name="Van Oosterhout C."/>
            <person name="Jones J.D.G."/>
        </authorList>
    </citation>
    <scope>NUCLEOTIDE SEQUENCE [LARGE SCALE GENOMIC DNA]</scope>
    <source>
        <strain evidence="1 2">Ac Nc2</strain>
    </source>
</reference>
<sequence>MTKRDVLPSGSFQVPAEGTEIPKCAFSKVEGKVVSEMLDVRQKELIIEEGARRQLEVLARDRRDHMFCFVTKVHQSTADDYLDNIVEHAVEELSHRNLVIQSIVMTNVIEPILSKVEEKLRGFGCEDLF</sequence>
<dbReference type="Proteomes" id="UP000053237">
    <property type="component" value="Unassembled WGS sequence"/>
</dbReference>
<evidence type="ECO:0000313" key="2">
    <source>
        <dbReference type="Proteomes" id="UP000053237"/>
    </source>
</evidence>